<dbReference type="OrthoDB" id="5835829at2759"/>
<dbReference type="SUPFAM" id="SSF53756">
    <property type="entry name" value="UDP-Glycosyltransferase/glycogen phosphorylase"/>
    <property type="match status" value="1"/>
</dbReference>
<dbReference type="GO" id="GO:0050404">
    <property type="term" value="F:zeatin O-beta-D-xylosyltransferase activity"/>
    <property type="evidence" value="ECO:0007669"/>
    <property type="project" value="UniProtKB-ARBA"/>
</dbReference>
<dbReference type="GO" id="GO:0016138">
    <property type="term" value="P:glycoside biosynthetic process"/>
    <property type="evidence" value="ECO:0007669"/>
    <property type="project" value="UniProtKB-ARBA"/>
</dbReference>
<gene>
    <name evidence="7" type="ORF">OLEA9_A067226</name>
</gene>
<dbReference type="InterPro" id="IPR035595">
    <property type="entry name" value="UDP_glycos_trans_CS"/>
</dbReference>
<dbReference type="Proteomes" id="UP000594638">
    <property type="component" value="Unassembled WGS sequence"/>
</dbReference>
<keyword evidence="3 4" id="KW-0808">Transferase</keyword>
<protein>
    <recommendedName>
        <fullName evidence="5">Glycosyltransferase</fullName>
        <ecNumber evidence="5">2.4.1.-</ecNumber>
    </recommendedName>
</protein>
<evidence type="ECO:0000256" key="3">
    <source>
        <dbReference type="ARBA" id="ARBA00022679"/>
    </source>
</evidence>
<proteinExistence type="inferred from homology"/>
<dbReference type="PANTHER" id="PTHR48044:SF48">
    <property type="entry name" value="GLYCOSYLTRANSFERASE"/>
    <property type="match status" value="1"/>
</dbReference>
<evidence type="ECO:0000313" key="8">
    <source>
        <dbReference type="Proteomes" id="UP000594638"/>
    </source>
</evidence>
<dbReference type="PROSITE" id="PS00375">
    <property type="entry name" value="UDPGT"/>
    <property type="match status" value="1"/>
</dbReference>
<keyword evidence="8" id="KW-1185">Reference proteome</keyword>
<dbReference type="Pfam" id="PF26168">
    <property type="entry name" value="Glyco_transf_N"/>
    <property type="match status" value="1"/>
</dbReference>
<dbReference type="GO" id="GO:0009690">
    <property type="term" value="P:cytokinin metabolic process"/>
    <property type="evidence" value="ECO:0007669"/>
    <property type="project" value="UniProtKB-ARBA"/>
</dbReference>
<dbReference type="FunFam" id="3.40.50.2000:FF:000060">
    <property type="entry name" value="Glycosyltransferase"/>
    <property type="match status" value="1"/>
</dbReference>
<dbReference type="Pfam" id="PF00201">
    <property type="entry name" value="UDPGT"/>
    <property type="match status" value="1"/>
</dbReference>
<evidence type="ECO:0000313" key="7">
    <source>
        <dbReference type="EMBL" id="CAA3024012.1"/>
    </source>
</evidence>
<accession>A0A8S0V1C0</accession>
<feature type="domain" description="Glycosyltransferase N-terminal" evidence="6">
    <location>
        <begin position="5"/>
        <end position="233"/>
    </location>
</feature>
<dbReference type="CDD" id="cd03784">
    <property type="entry name" value="GT1_Gtf-like"/>
    <property type="match status" value="1"/>
</dbReference>
<evidence type="ECO:0000259" key="6">
    <source>
        <dbReference type="Pfam" id="PF26168"/>
    </source>
</evidence>
<keyword evidence="2 4" id="KW-0328">Glycosyltransferase</keyword>
<evidence type="ECO:0000256" key="4">
    <source>
        <dbReference type="RuleBase" id="RU003718"/>
    </source>
</evidence>
<dbReference type="Gramene" id="OE9A067226T1">
    <property type="protein sequence ID" value="OE9A067226C1"/>
    <property type="gene ID" value="OE9A067226"/>
</dbReference>
<reference evidence="7 8" key="1">
    <citation type="submission" date="2019-12" db="EMBL/GenBank/DDBJ databases">
        <authorList>
            <person name="Alioto T."/>
            <person name="Alioto T."/>
            <person name="Gomez Garrido J."/>
        </authorList>
    </citation>
    <scope>NUCLEOTIDE SEQUENCE [LARGE SCALE GENOMIC DNA]</scope>
</reference>
<evidence type="ECO:0000256" key="2">
    <source>
        <dbReference type="ARBA" id="ARBA00022676"/>
    </source>
</evidence>
<comment type="similarity">
    <text evidence="1 4">Belongs to the UDP-glycosyltransferase family.</text>
</comment>
<dbReference type="PANTHER" id="PTHR48044">
    <property type="entry name" value="GLYCOSYLTRANSFERASE"/>
    <property type="match status" value="1"/>
</dbReference>
<dbReference type="InterPro" id="IPR058980">
    <property type="entry name" value="Glyco_transf_N"/>
</dbReference>
<sequence>MEQSQVAVIMVPLPCQSHLNQLLQLSELISDHGIPVHFIGSATHNRQAKLRANGLNTNAMAKIYFHDLPSPPIAAIDPNPNTLDKTPVHLWPANLTYMNFRQPIGKLVKDLSLKASRIVIIYDRLVAEAVQDAALIPNAESYAFNCLSTFNLFLVLWEITGKKFEVGEELENLPSVKGVYPEGTLHFIASKTEYFKYSAGDIDNTSRVIEGTYIDLLAREGIRGNKKQWAISPRFPVKLSSTNDSKSKHKCLEWLDKQTPKSVIFVSFGTTTSLSNEEASDIAMGLEESEQKFIWVLRDADKADIFAGEARRIELPGGFEERMEGVGIVLRDWAPQLEILAHKSTGGFMTHCGWNSCLESITMGVPIAAWPMHSDQPLNAIFLTEILKVGIMVREWTQKEEPVKTSTIKNVVERLMASEEGDEIRKRAEELGIKVRESMEEGGHSREELDSFIAHITR</sequence>
<comment type="caution">
    <text evidence="7">The sequence shown here is derived from an EMBL/GenBank/DDBJ whole genome shotgun (WGS) entry which is preliminary data.</text>
</comment>
<name>A0A8S0V1C0_OLEEU</name>
<dbReference type="EC" id="2.4.1.-" evidence="5"/>
<evidence type="ECO:0000256" key="5">
    <source>
        <dbReference type="RuleBase" id="RU362057"/>
    </source>
</evidence>
<dbReference type="EMBL" id="CACTIH010009100">
    <property type="protein sequence ID" value="CAA3024012.1"/>
    <property type="molecule type" value="Genomic_DNA"/>
</dbReference>
<organism evidence="7 8">
    <name type="scientific">Olea europaea subsp. europaea</name>
    <dbReference type="NCBI Taxonomy" id="158383"/>
    <lineage>
        <taxon>Eukaryota</taxon>
        <taxon>Viridiplantae</taxon>
        <taxon>Streptophyta</taxon>
        <taxon>Embryophyta</taxon>
        <taxon>Tracheophyta</taxon>
        <taxon>Spermatophyta</taxon>
        <taxon>Magnoliopsida</taxon>
        <taxon>eudicotyledons</taxon>
        <taxon>Gunneridae</taxon>
        <taxon>Pentapetalae</taxon>
        <taxon>asterids</taxon>
        <taxon>lamiids</taxon>
        <taxon>Lamiales</taxon>
        <taxon>Oleaceae</taxon>
        <taxon>Oleeae</taxon>
        <taxon>Olea</taxon>
    </lineage>
</organism>
<dbReference type="InterPro" id="IPR002213">
    <property type="entry name" value="UDP_glucos_trans"/>
</dbReference>
<evidence type="ECO:0000256" key="1">
    <source>
        <dbReference type="ARBA" id="ARBA00009995"/>
    </source>
</evidence>
<dbReference type="FunFam" id="3.40.50.2000:FF:000238">
    <property type="entry name" value="Glycosyltransferase"/>
    <property type="match status" value="1"/>
</dbReference>
<dbReference type="AlphaFoldDB" id="A0A8S0V1C0"/>
<dbReference type="Gene3D" id="3.40.50.2000">
    <property type="entry name" value="Glycogen Phosphorylase B"/>
    <property type="match status" value="2"/>
</dbReference>